<evidence type="ECO:0000313" key="3">
    <source>
        <dbReference type="Proteomes" id="UP001194746"/>
    </source>
</evidence>
<proteinExistence type="predicted"/>
<reference evidence="2" key="1">
    <citation type="journal article" date="2019" name="Beilstein J. Org. Chem.">
        <title>Nanangenines: drimane sesquiterpenoids as the dominant metabolite cohort of a novel Australian fungus, Aspergillus nanangensis.</title>
        <authorList>
            <person name="Lacey H.J."/>
            <person name="Gilchrist C.L.M."/>
            <person name="Crombie A."/>
            <person name="Kalaitzis J.A."/>
            <person name="Vuong D."/>
            <person name="Rutledge P.J."/>
            <person name="Turner P."/>
            <person name="Pitt J.I."/>
            <person name="Lacey E."/>
            <person name="Chooi Y.H."/>
            <person name="Piggott A.M."/>
        </authorList>
    </citation>
    <scope>NUCLEOTIDE SEQUENCE</scope>
    <source>
        <strain evidence="2">MST-FP2251</strain>
    </source>
</reference>
<keyword evidence="1" id="KW-0732">Signal</keyword>
<dbReference type="Proteomes" id="UP001194746">
    <property type="component" value="Unassembled WGS sequence"/>
</dbReference>
<evidence type="ECO:0000313" key="2">
    <source>
        <dbReference type="EMBL" id="KAF9888901.1"/>
    </source>
</evidence>
<dbReference type="EMBL" id="VCAU01000042">
    <property type="protein sequence ID" value="KAF9888901.1"/>
    <property type="molecule type" value="Genomic_DNA"/>
</dbReference>
<organism evidence="2 3">
    <name type="scientific">Aspergillus nanangensis</name>
    <dbReference type="NCBI Taxonomy" id="2582783"/>
    <lineage>
        <taxon>Eukaryota</taxon>
        <taxon>Fungi</taxon>
        <taxon>Dikarya</taxon>
        <taxon>Ascomycota</taxon>
        <taxon>Pezizomycotina</taxon>
        <taxon>Eurotiomycetes</taxon>
        <taxon>Eurotiomycetidae</taxon>
        <taxon>Eurotiales</taxon>
        <taxon>Aspergillaceae</taxon>
        <taxon>Aspergillus</taxon>
        <taxon>Aspergillus subgen. Circumdati</taxon>
    </lineage>
</organism>
<comment type="caution">
    <text evidence="2">The sequence shown here is derived from an EMBL/GenBank/DDBJ whole genome shotgun (WGS) entry which is preliminary data.</text>
</comment>
<reference evidence="2" key="2">
    <citation type="submission" date="2020-02" db="EMBL/GenBank/DDBJ databases">
        <authorList>
            <person name="Gilchrist C.L.M."/>
            <person name="Chooi Y.-H."/>
        </authorList>
    </citation>
    <scope>NUCLEOTIDE SEQUENCE</scope>
    <source>
        <strain evidence="2">MST-FP2251</strain>
    </source>
</reference>
<gene>
    <name evidence="2" type="ORF">FE257_008271</name>
</gene>
<keyword evidence="3" id="KW-1185">Reference proteome</keyword>
<name>A0AAD4CM10_ASPNN</name>
<sequence length="133" mass="13412">MFGKISLSAAAACMLIAGAYAQCGDNGVGIGREQLCNLSGKQVICGETLGFITSPGTWDQVAVKHDLDGTNGEQCGGYEGTGDFGPAHVDCDGDTITGATPPNAGHYSCSSANIVQGGGFWSFATIVACCQPA</sequence>
<evidence type="ECO:0000256" key="1">
    <source>
        <dbReference type="SAM" id="SignalP"/>
    </source>
</evidence>
<feature type="signal peptide" evidence="1">
    <location>
        <begin position="1"/>
        <end position="21"/>
    </location>
</feature>
<feature type="chain" id="PRO_5042053218" evidence="1">
    <location>
        <begin position="22"/>
        <end position="133"/>
    </location>
</feature>
<protein>
    <submittedName>
        <fullName evidence="2">Uncharacterized protein</fullName>
    </submittedName>
</protein>
<dbReference type="AlphaFoldDB" id="A0AAD4CM10"/>
<accession>A0AAD4CM10</accession>